<gene>
    <name evidence="1" type="ORF">DI598_20505</name>
</gene>
<organism evidence="1 2">
    <name type="scientific">Pseudopedobacter saltans</name>
    <dbReference type="NCBI Taxonomy" id="151895"/>
    <lineage>
        <taxon>Bacteria</taxon>
        <taxon>Pseudomonadati</taxon>
        <taxon>Bacteroidota</taxon>
        <taxon>Sphingobacteriia</taxon>
        <taxon>Sphingobacteriales</taxon>
        <taxon>Sphingobacteriaceae</taxon>
        <taxon>Pseudopedobacter</taxon>
    </lineage>
</organism>
<dbReference type="EMBL" id="QFOI01000730">
    <property type="protein sequence ID" value="PZP38665.1"/>
    <property type="molecule type" value="Genomic_DNA"/>
</dbReference>
<accession>A0A2W5E3B5</accession>
<comment type="caution">
    <text evidence="1">The sequence shown here is derived from an EMBL/GenBank/DDBJ whole genome shotgun (WGS) entry which is preliminary data.</text>
</comment>
<evidence type="ECO:0000313" key="1">
    <source>
        <dbReference type="EMBL" id="PZP38665.1"/>
    </source>
</evidence>
<dbReference type="AlphaFoldDB" id="A0A2W5E3B5"/>
<proteinExistence type="predicted"/>
<evidence type="ECO:0000313" key="2">
    <source>
        <dbReference type="Proteomes" id="UP000249645"/>
    </source>
</evidence>
<protein>
    <submittedName>
        <fullName evidence="1">Uncharacterized protein</fullName>
    </submittedName>
</protein>
<reference evidence="1 2" key="1">
    <citation type="submission" date="2017-11" db="EMBL/GenBank/DDBJ databases">
        <title>Infants hospitalized years apart are colonized by the same room-sourced microbial strains.</title>
        <authorList>
            <person name="Brooks B."/>
            <person name="Olm M.R."/>
            <person name="Firek B.A."/>
            <person name="Baker R."/>
            <person name="Thomas B.C."/>
            <person name="Morowitz M.J."/>
            <person name="Banfield J.F."/>
        </authorList>
    </citation>
    <scope>NUCLEOTIDE SEQUENCE [LARGE SCALE GENOMIC DNA]</scope>
    <source>
        <strain evidence="1">S2_009_000_R2_76</strain>
    </source>
</reference>
<name>A0A2W5E3B5_9SPHI</name>
<dbReference type="Proteomes" id="UP000249645">
    <property type="component" value="Unassembled WGS sequence"/>
</dbReference>
<sequence length="105" mass="12437">MSFPLAASLQTIVTSMNLRYFKKIWNESTGEELTDSWGRSIYYFETDENLNVIKQIQKFVNGKILNYDEQNLEDDFGFLTDQPLELDDFIDNEISKAEFYDVWNK</sequence>